<dbReference type="InterPro" id="IPR039424">
    <property type="entry name" value="SBP_5"/>
</dbReference>
<evidence type="ECO:0000313" key="2">
    <source>
        <dbReference type="Proteomes" id="UP001597045"/>
    </source>
</evidence>
<dbReference type="Gene3D" id="3.10.105.10">
    <property type="entry name" value="Dipeptide-binding Protein, Domain 3"/>
    <property type="match status" value="1"/>
</dbReference>
<proteinExistence type="predicted"/>
<name>A0ABW3MNX7_9PSEU</name>
<comment type="caution">
    <text evidence="1">The sequence shown here is derived from an EMBL/GenBank/DDBJ whole genome shotgun (WGS) entry which is preliminary data.</text>
</comment>
<dbReference type="SUPFAM" id="SSF53850">
    <property type="entry name" value="Periplasmic binding protein-like II"/>
    <property type="match status" value="1"/>
</dbReference>
<dbReference type="Proteomes" id="UP001597045">
    <property type="component" value="Unassembled WGS sequence"/>
</dbReference>
<dbReference type="Gene3D" id="3.40.190.10">
    <property type="entry name" value="Periplasmic binding protein-like II"/>
    <property type="match status" value="1"/>
</dbReference>
<keyword evidence="2" id="KW-1185">Reference proteome</keyword>
<accession>A0ABW3MNX7</accession>
<gene>
    <name evidence="1" type="ORF">ACFQ1S_45530</name>
</gene>
<dbReference type="EMBL" id="JBHTIS010004335">
    <property type="protein sequence ID" value="MFD1052336.1"/>
    <property type="molecule type" value="Genomic_DNA"/>
</dbReference>
<organism evidence="1 2">
    <name type="scientific">Kibdelosporangium lantanae</name>
    <dbReference type="NCBI Taxonomy" id="1497396"/>
    <lineage>
        <taxon>Bacteria</taxon>
        <taxon>Bacillati</taxon>
        <taxon>Actinomycetota</taxon>
        <taxon>Actinomycetes</taxon>
        <taxon>Pseudonocardiales</taxon>
        <taxon>Pseudonocardiaceae</taxon>
        <taxon>Kibdelosporangium</taxon>
    </lineage>
</organism>
<feature type="non-terminal residue" evidence="1">
    <location>
        <position position="1"/>
    </location>
</feature>
<evidence type="ECO:0000313" key="1">
    <source>
        <dbReference type="EMBL" id="MFD1052336.1"/>
    </source>
</evidence>
<sequence>QEAAQLFAEQAKGAGVTVQIRNTDSATFYGKDYLSWPFAQDYWFTRSYLPQVANGSLATSAFNETHWNDPKFAELIQSAQRELDAAKRTDLLKQAQKIEYDSGGHIIWGFKNQVDAYSSKVTGFTPDRNMPLSSYGFRLVSLA</sequence>
<protein>
    <submittedName>
        <fullName evidence="1">Peptide ABC transporter substrate-binding protein</fullName>
    </submittedName>
</protein>
<dbReference type="PANTHER" id="PTHR30290">
    <property type="entry name" value="PERIPLASMIC BINDING COMPONENT OF ABC TRANSPORTER"/>
    <property type="match status" value="1"/>
</dbReference>
<reference evidence="2" key="1">
    <citation type="journal article" date="2019" name="Int. J. Syst. Evol. Microbiol.">
        <title>The Global Catalogue of Microorganisms (GCM) 10K type strain sequencing project: providing services to taxonomists for standard genome sequencing and annotation.</title>
        <authorList>
            <consortium name="The Broad Institute Genomics Platform"/>
            <consortium name="The Broad Institute Genome Sequencing Center for Infectious Disease"/>
            <person name="Wu L."/>
            <person name="Ma J."/>
        </authorList>
    </citation>
    <scope>NUCLEOTIDE SEQUENCE [LARGE SCALE GENOMIC DNA]</scope>
    <source>
        <strain evidence="2">JCM 31486</strain>
    </source>
</reference>